<feature type="transmembrane region" description="Helical" evidence="1">
    <location>
        <begin position="7"/>
        <end position="24"/>
    </location>
</feature>
<organism evidence="2 3">
    <name type="scientific">Thalassobacter stenotrophicus</name>
    <dbReference type="NCBI Taxonomy" id="266809"/>
    <lineage>
        <taxon>Bacteria</taxon>
        <taxon>Pseudomonadati</taxon>
        <taxon>Pseudomonadota</taxon>
        <taxon>Alphaproteobacteria</taxon>
        <taxon>Rhodobacterales</taxon>
        <taxon>Roseobacteraceae</taxon>
        <taxon>Thalassobacter</taxon>
    </lineage>
</organism>
<feature type="transmembrane region" description="Helical" evidence="1">
    <location>
        <begin position="303"/>
        <end position="327"/>
    </location>
</feature>
<feature type="transmembrane region" description="Helical" evidence="1">
    <location>
        <begin position="262"/>
        <end position="283"/>
    </location>
</feature>
<dbReference type="EMBL" id="CYRX01000031">
    <property type="protein sequence ID" value="CUH60968.1"/>
    <property type="molecule type" value="Genomic_DNA"/>
</dbReference>
<evidence type="ECO:0000256" key="1">
    <source>
        <dbReference type="SAM" id="Phobius"/>
    </source>
</evidence>
<dbReference type="STRING" id="266809.PM03_10500"/>
<name>A0A0P1F0C2_9RHOB</name>
<keyword evidence="1" id="KW-0812">Transmembrane</keyword>
<sequence length="349" mass="35803">MGNISGIAGTIALSGVGTVLLVWLGAPLPFLFGPLVACLLAALAGMPVAKPGKLGTLMRTVLGVAIGASITPELIERAPQMVISLAMVPVYVIVIACIGIPFFRRVYGLDQPTAFFASMPGGLQEMTAFGEESDANVRTLTLIHATRLLVIVLVAPIIMVVGFGADLDNPIGAPAATLPLHELVIMAAAAIIGWKVAARIGIFGAAIIGPMVLAAALSLGDVIHYRPPSEAILAAQFFIGMGLGAGYAGVTLAELHKDAFAGLVYVVIVAAVAAAFAEAVILMRLAPALDGFLAFAPAGQAEMAILAIVVGADLGFVVLHHVIRVFFILTCSPIAARLLGFSGPRTGDQ</sequence>
<feature type="transmembrane region" description="Helical" evidence="1">
    <location>
        <begin position="171"/>
        <end position="193"/>
    </location>
</feature>
<reference evidence="2 3" key="1">
    <citation type="submission" date="2015-09" db="EMBL/GenBank/DDBJ databases">
        <authorList>
            <consortium name="Swine Surveillance"/>
        </authorList>
    </citation>
    <scope>NUCLEOTIDE SEQUENCE [LARGE SCALE GENOMIC DNA]</scope>
    <source>
        <strain evidence="2 3">CECT 5294</strain>
    </source>
</reference>
<dbReference type="PANTHER" id="PTHR38457">
    <property type="entry name" value="REGULATOR ABRB-RELATED"/>
    <property type="match status" value="1"/>
</dbReference>
<proteinExistence type="predicted"/>
<feature type="transmembrane region" description="Helical" evidence="1">
    <location>
        <begin position="30"/>
        <end position="49"/>
    </location>
</feature>
<dbReference type="GO" id="GO:0010468">
    <property type="term" value="P:regulation of gene expression"/>
    <property type="evidence" value="ECO:0007669"/>
    <property type="project" value="InterPro"/>
</dbReference>
<feature type="transmembrane region" description="Helical" evidence="1">
    <location>
        <begin position="148"/>
        <end position="165"/>
    </location>
</feature>
<keyword evidence="1" id="KW-1133">Transmembrane helix</keyword>
<dbReference type="AlphaFoldDB" id="A0A0P1F0C2"/>
<feature type="transmembrane region" description="Helical" evidence="1">
    <location>
        <begin position="200"/>
        <end position="219"/>
    </location>
</feature>
<evidence type="ECO:0000313" key="2">
    <source>
        <dbReference type="EMBL" id="CUH60968.1"/>
    </source>
</evidence>
<dbReference type="eggNOG" id="COG3180">
    <property type="taxonomic scope" value="Bacteria"/>
</dbReference>
<protein>
    <submittedName>
        <fullName evidence="2">Membrane protein AbrB duplication</fullName>
    </submittedName>
</protein>
<accession>A0A0P1F0C2</accession>
<dbReference type="GO" id="GO:0016020">
    <property type="term" value="C:membrane"/>
    <property type="evidence" value="ECO:0007669"/>
    <property type="project" value="InterPro"/>
</dbReference>
<dbReference type="PIRSF" id="PIRSF038991">
    <property type="entry name" value="Protein_AbrB"/>
    <property type="match status" value="1"/>
</dbReference>
<dbReference type="Proteomes" id="UP000051298">
    <property type="component" value="Unassembled WGS sequence"/>
</dbReference>
<dbReference type="InterPro" id="IPR007820">
    <property type="entry name" value="AbrB_fam"/>
</dbReference>
<feature type="transmembrane region" description="Helical" evidence="1">
    <location>
        <begin position="231"/>
        <end position="250"/>
    </location>
</feature>
<dbReference type="PANTHER" id="PTHR38457:SF1">
    <property type="entry name" value="REGULATOR ABRB-RELATED"/>
    <property type="match status" value="1"/>
</dbReference>
<feature type="transmembrane region" description="Helical" evidence="1">
    <location>
        <begin position="81"/>
        <end position="103"/>
    </location>
</feature>
<gene>
    <name evidence="2" type="ORF">THS5294_02266</name>
</gene>
<dbReference type="Pfam" id="PF05145">
    <property type="entry name" value="AbrB"/>
    <property type="match status" value="1"/>
</dbReference>
<keyword evidence="1" id="KW-0472">Membrane</keyword>
<evidence type="ECO:0000313" key="3">
    <source>
        <dbReference type="Proteomes" id="UP000051298"/>
    </source>
</evidence>